<evidence type="ECO:0000313" key="17">
    <source>
        <dbReference type="Proteomes" id="UP001500642"/>
    </source>
</evidence>
<dbReference type="Gene3D" id="3.40.1280.10">
    <property type="match status" value="1"/>
</dbReference>
<keyword evidence="5 12" id="KW-0963">Cytoplasm</keyword>
<dbReference type="PANTHER" id="PTHR30027:SF3">
    <property type="entry name" value="16S RRNA (URACIL(1498)-N(3))-METHYLTRANSFERASE"/>
    <property type="match status" value="1"/>
</dbReference>
<comment type="caution">
    <text evidence="16">The sequence shown here is derived from an EMBL/GenBank/DDBJ whole genome shotgun (WGS) entry which is preliminary data.</text>
</comment>
<evidence type="ECO:0000256" key="7">
    <source>
        <dbReference type="ARBA" id="ARBA00022603"/>
    </source>
</evidence>
<feature type="compositionally biased region" description="Low complexity" evidence="13">
    <location>
        <begin position="248"/>
        <end position="262"/>
    </location>
</feature>
<dbReference type="InterPro" id="IPR046887">
    <property type="entry name" value="RsmE_PUA-like"/>
</dbReference>
<keyword evidence="6 12" id="KW-0698">rRNA processing</keyword>
<protein>
    <recommendedName>
        <fullName evidence="4 12">Ribosomal RNA small subunit methyltransferase E</fullName>
        <ecNumber evidence="3 12">2.1.1.193</ecNumber>
    </recommendedName>
</protein>
<keyword evidence="8 12" id="KW-0808">Transferase</keyword>
<dbReference type="InterPro" id="IPR006700">
    <property type="entry name" value="RsmE"/>
</dbReference>
<evidence type="ECO:0000256" key="10">
    <source>
        <dbReference type="ARBA" id="ARBA00025699"/>
    </source>
</evidence>
<feature type="domain" description="Ribosomal RNA small subunit methyltransferase E PUA-like" evidence="15">
    <location>
        <begin position="10"/>
        <end position="53"/>
    </location>
</feature>
<evidence type="ECO:0000256" key="13">
    <source>
        <dbReference type="SAM" id="MobiDB-lite"/>
    </source>
</evidence>
<dbReference type="Proteomes" id="UP001500642">
    <property type="component" value="Unassembled WGS sequence"/>
</dbReference>
<dbReference type="EC" id="2.1.1.193" evidence="3 12"/>
<reference evidence="17" key="1">
    <citation type="journal article" date="2019" name="Int. J. Syst. Evol. Microbiol.">
        <title>The Global Catalogue of Microorganisms (GCM) 10K type strain sequencing project: providing services to taxonomists for standard genome sequencing and annotation.</title>
        <authorList>
            <consortium name="The Broad Institute Genomics Platform"/>
            <consortium name="The Broad Institute Genome Sequencing Center for Infectious Disease"/>
            <person name="Wu L."/>
            <person name="Ma J."/>
        </authorList>
    </citation>
    <scope>NUCLEOTIDE SEQUENCE [LARGE SCALE GENOMIC DNA]</scope>
    <source>
        <strain evidence="17">JCM 17808</strain>
    </source>
</reference>
<evidence type="ECO:0000256" key="6">
    <source>
        <dbReference type="ARBA" id="ARBA00022552"/>
    </source>
</evidence>
<evidence type="ECO:0000256" key="4">
    <source>
        <dbReference type="ARBA" id="ARBA00013673"/>
    </source>
</evidence>
<dbReference type="PIRSF" id="PIRSF015601">
    <property type="entry name" value="MTase_slr0722"/>
    <property type="match status" value="1"/>
</dbReference>
<gene>
    <name evidence="16" type="ORF">GCM10023167_23000</name>
</gene>
<dbReference type="PANTHER" id="PTHR30027">
    <property type="entry name" value="RIBOSOMAL RNA SMALL SUBUNIT METHYLTRANSFERASE E"/>
    <property type="match status" value="1"/>
</dbReference>
<dbReference type="Pfam" id="PF04452">
    <property type="entry name" value="Methyltrans_RNA"/>
    <property type="match status" value="1"/>
</dbReference>
<evidence type="ECO:0000256" key="11">
    <source>
        <dbReference type="ARBA" id="ARBA00047944"/>
    </source>
</evidence>
<comment type="similarity">
    <text evidence="2 12">Belongs to the RNA methyltransferase RsmE family.</text>
</comment>
<dbReference type="InterPro" id="IPR029026">
    <property type="entry name" value="tRNA_m1G_MTases_N"/>
</dbReference>
<organism evidence="16 17">
    <name type="scientific">Brevibacterium pityocampae</name>
    <dbReference type="NCBI Taxonomy" id="506594"/>
    <lineage>
        <taxon>Bacteria</taxon>
        <taxon>Bacillati</taxon>
        <taxon>Actinomycetota</taxon>
        <taxon>Actinomycetes</taxon>
        <taxon>Micrococcales</taxon>
        <taxon>Brevibacteriaceae</taxon>
        <taxon>Brevibacterium</taxon>
    </lineage>
</organism>
<evidence type="ECO:0000259" key="15">
    <source>
        <dbReference type="Pfam" id="PF20260"/>
    </source>
</evidence>
<dbReference type="InterPro" id="IPR046886">
    <property type="entry name" value="RsmE_MTase_dom"/>
</dbReference>
<evidence type="ECO:0000256" key="12">
    <source>
        <dbReference type="PIRNR" id="PIRNR015601"/>
    </source>
</evidence>
<dbReference type="SUPFAM" id="SSF75217">
    <property type="entry name" value="alpha/beta knot"/>
    <property type="match status" value="1"/>
</dbReference>
<name>A0ABP8JNV9_9MICO</name>
<keyword evidence="7 12" id="KW-0489">Methyltransferase</keyword>
<dbReference type="Pfam" id="PF20260">
    <property type="entry name" value="PUA_4"/>
    <property type="match status" value="1"/>
</dbReference>
<dbReference type="NCBIfam" id="TIGR00046">
    <property type="entry name" value="RsmE family RNA methyltransferase"/>
    <property type="match status" value="1"/>
</dbReference>
<dbReference type="SUPFAM" id="SSF88697">
    <property type="entry name" value="PUA domain-like"/>
    <property type="match status" value="1"/>
</dbReference>
<comment type="function">
    <text evidence="10 12">Specifically methylates the N3 position of the uracil ring of uridine 1498 (m3U1498) in 16S rRNA. Acts on the fully assembled 30S ribosomal subunit.</text>
</comment>
<evidence type="ECO:0000256" key="3">
    <source>
        <dbReference type="ARBA" id="ARBA00012328"/>
    </source>
</evidence>
<sequence length="262" mass="27076">MGERVACGPDVAGHAVRVRRMRTGEPLQLVDGRGLRITGTITAAAPDALTVEVTACTRDPEPAPGLMLVQGLAKQDRDLQAIEAATEVGVDAVVPWAAQRSIADWPAKKQAKMIQRWENTLRAATLQARRSRIPELAGLARGTGLTTAFAPGDHVLVLHEEAAVHLPTALARRPADTARIVLVVGPEGGIAPEEIAACTEAGAVPVRLGDTVLRTSSAGPVGLALCQMLLGRWADAHVGSEPAVDSEPGAGPAAPAGPGATR</sequence>
<evidence type="ECO:0000256" key="9">
    <source>
        <dbReference type="ARBA" id="ARBA00022691"/>
    </source>
</evidence>
<evidence type="ECO:0000256" key="1">
    <source>
        <dbReference type="ARBA" id="ARBA00004496"/>
    </source>
</evidence>
<comment type="catalytic activity">
    <reaction evidence="11 12">
        <text>uridine(1498) in 16S rRNA + S-adenosyl-L-methionine = N(3)-methyluridine(1498) in 16S rRNA + S-adenosyl-L-homocysteine + H(+)</text>
        <dbReference type="Rhea" id="RHEA:42920"/>
        <dbReference type="Rhea" id="RHEA-COMP:10283"/>
        <dbReference type="Rhea" id="RHEA-COMP:10284"/>
        <dbReference type="ChEBI" id="CHEBI:15378"/>
        <dbReference type="ChEBI" id="CHEBI:57856"/>
        <dbReference type="ChEBI" id="CHEBI:59789"/>
        <dbReference type="ChEBI" id="CHEBI:65315"/>
        <dbReference type="ChEBI" id="CHEBI:74502"/>
        <dbReference type="EC" id="2.1.1.193"/>
    </reaction>
</comment>
<accession>A0ABP8JNV9</accession>
<dbReference type="EMBL" id="BAABGL010000018">
    <property type="protein sequence ID" value="GAA4393721.1"/>
    <property type="molecule type" value="Genomic_DNA"/>
</dbReference>
<evidence type="ECO:0000313" key="16">
    <source>
        <dbReference type="EMBL" id="GAA4393721.1"/>
    </source>
</evidence>
<keyword evidence="9 12" id="KW-0949">S-adenosyl-L-methionine</keyword>
<evidence type="ECO:0000259" key="14">
    <source>
        <dbReference type="Pfam" id="PF04452"/>
    </source>
</evidence>
<feature type="region of interest" description="Disordered" evidence="13">
    <location>
        <begin position="240"/>
        <end position="262"/>
    </location>
</feature>
<dbReference type="InterPro" id="IPR029028">
    <property type="entry name" value="Alpha/beta_knot_MTases"/>
</dbReference>
<evidence type="ECO:0000256" key="5">
    <source>
        <dbReference type="ARBA" id="ARBA00022490"/>
    </source>
</evidence>
<dbReference type="NCBIfam" id="NF008693">
    <property type="entry name" value="PRK11713.2-3"/>
    <property type="match status" value="1"/>
</dbReference>
<dbReference type="CDD" id="cd18084">
    <property type="entry name" value="RsmE-like"/>
    <property type="match status" value="1"/>
</dbReference>
<keyword evidence="17" id="KW-1185">Reference proteome</keyword>
<proteinExistence type="inferred from homology"/>
<feature type="domain" description="Ribosomal RNA small subunit methyltransferase E methyltransferase" evidence="14">
    <location>
        <begin position="65"/>
        <end position="226"/>
    </location>
</feature>
<dbReference type="InterPro" id="IPR015947">
    <property type="entry name" value="PUA-like_sf"/>
</dbReference>
<evidence type="ECO:0000256" key="8">
    <source>
        <dbReference type="ARBA" id="ARBA00022679"/>
    </source>
</evidence>
<evidence type="ECO:0000256" key="2">
    <source>
        <dbReference type="ARBA" id="ARBA00005528"/>
    </source>
</evidence>
<comment type="subcellular location">
    <subcellularLocation>
        <location evidence="1 12">Cytoplasm</location>
    </subcellularLocation>
</comment>